<reference evidence="3 4" key="1">
    <citation type="submission" date="2020-07" db="EMBL/GenBank/DDBJ databases">
        <title>Gai3-2, isolated from salt lake.</title>
        <authorList>
            <person name="Cui H."/>
            <person name="Shi X."/>
        </authorList>
    </citation>
    <scope>NUCLEOTIDE SEQUENCE [LARGE SCALE GENOMIC DNA]</scope>
    <source>
        <strain evidence="3 4">Gai3-2</strain>
    </source>
</reference>
<dbReference type="PANTHER" id="PTHR35848:SF9">
    <property type="entry name" value="SLL1358 PROTEIN"/>
    <property type="match status" value="1"/>
</dbReference>
<dbReference type="RefSeq" id="WP_179170319.1">
    <property type="nucleotide sequence ID" value="NZ_CP058529.1"/>
</dbReference>
<dbReference type="Pfam" id="PF07883">
    <property type="entry name" value="Cupin_2"/>
    <property type="match status" value="1"/>
</dbReference>
<dbReference type="EMBL" id="CP058529">
    <property type="protein sequence ID" value="QLG28745.1"/>
    <property type="molecule type" value="Genomic_DNA"/>
</dbReference>
<dbReference type="KEGG" id="halg:HUG10_14880"/>
<proteinExistence type="predicted"/>
<dbReference type="GO" id="GO:0046872">
    <property type="term" value="F:metal ion binding"/>
    <property type="evidence" value="ECO:0007669"/>
    <property type="project" value="UniProtKB-KW"/>
</dbReference>
<dbReference type="InterPro" id="IPR011051">
    <property type="entry name" value="RmlC_Cupin_sf"/>
</dbReference>
<accession>A0A7D5GDA0</accession>
<gene>
    <name evidence="3" type="ORF">HUG10_14880</name>
</gene>
<keyword evidence="4" id="KW-1185">Reference proteome</keyword>
<feature type="domain" description="Cupin type-2" evidence="2">
    <location>
        <begin position="36"/>
        <end position="104"/>
    </location>
</feature>
<dbReference type="Proteomes" id="UP000509750">
    <property type="component" value="Chromosome"/>
</dbReference>
<dbReference type="SUPFAM" id="SSF51182">
    <property type="entry name" value="RmlC-like cupins"/>
    <property type="match status" value="1"/>
</dbReference>
<evidence type="ECO:0000313" key="4">
    <source>
        <dbReference type="Proteomes" id="UP000509750"/>
    </source>
</evidence>
<evidence type="ECO:0000259" key="2">
    <source>
        <dbReference type="Pfam" id="PF07883"/>
    </source>
</evidence>
<dbReference type="GeneID" id="56030143"/>
<name>A0A7D5GDA0_9EURY</name>
<dbReference type="OrthoDB" id="190812at2157"/>
<sequence length="166" mass="17993">MERVAVDDVENSVQPAAVLKPLTDALGCTDLAVNSYELAPGDSFAFAYHSHDAQEEVFVILEGTATFETEEGDVTVDSNEAIRFGPGELQRGWNRGEKRVHAIALGAPLAYEGGETLVDCPTCGERTSHDIVRPDDEPDARAVVCEICGTETQRWRRGAGGENEWA</sequence>
<keyword evidence="1" id="KW-0479">Metal-binding</keyword>
<dbReference type="AlphaFoldDB" id="A0A7D5GDA0"/>
<dbReference type="InterPro" id="IPR051610">
    <property type="entry name" value="GPI/OXD"/>
</dbReference>
<dbReference type="Gene3D" id="2.60.120.10">
    <property type="entry name" value="Jelly Rolls"/>
    <property type="match status" value="1"/>
</dbReference>
<dbReference type="InterPro" id="IPR014710">
    <property type="entry name" value="RmlC-like_jellyroll"/>
</dbReference>
<dbReference type="PANTHER" id="PTHR35848">
    <property type="entry name" value="OXALATE-BINDING PROTEIN"/>
    <property type="match status" value="1"/>
</dbReference>
<organism evidence="3 4">
    <name type="scientific">Halorarum halophilum</name>
    <dbReference type="NCBI Taxonomy" id="2743090"/>
    <lineage>
        <taxon>Archaea</taxon>
        <taxon>Methanobacteriati</taxon>
        <taxon>Methanobacteriota</taxon>
        <taxon>Stenosarchaea group</taxon>
        <taxon>Halobacteria</taxon>
        <taxon>Halobacteriales</taxon>
        <taxon>Haloferacaceae</taxon>
        <taxon>Halorarum</taxon>
    </lineage>
</organism>
<evidence type="ECO:0000313" key="3">
    <source>
        <dbReference type="EMBL" id="QLG28745.1"/>
    </source>
</evidence>
<evidence type="ECO:0000256" key="1">
    <source>
        <dbReference type="ARBA" id="ARBA00022723"/>
    </source>
</evidence>
<protein>
    <submittedName>
        <fullName evidence="3">Cupin domain-containing protein</fullName>
    </submittedName>
</protein>
<dbReference type="InterPro" id="IPR013096">
    <property type="entry name" value="Cupin_2"/>
</dbReference>